<dbReference type="GO" id="GO:0008770">
    <property type="term" value="F:[acyl-carrier-protein] phosphodiesterase activity"/>
    <property type="evidence" value="ECO:0007669"/>
    <property type="project" value="InterPro"/>
</dbReference>
<dbReference type="AlphaFoldDB" id="A0A0C2NPC7"/>
<keyword evidence="4" id="KW-0275">Fatty acid biosynthesis</keyword>
<keyword evidence="1" id="KW-0444">Lipid biosynthesis</keyword>
<dbReference type="STRING" id="1461322.OJ16_14030"/>
<evidence type="ECO:0000256" key="3">
    <source>
        <dbReference type="ARBA" id="ARBA00023098"/>
    </source>
</evidence>
<protein>
    <submittedName>
        <fullName evidence="5">ACP phosphodiesterase</fullName>
    </submittedName>
</protein>
<proteinExistence type="predicted"/>
<keyword evidence="4" id="KW-0276">Fatty acid metabolism</keyword>
<dbReference type="OrthoDB" id="8442777at2"/>
<dbReference type="PANTHER" id="PTHR38764:SF1">
    <property type="entry name" value="ACYL CARRIER PROTEIN PHOSPHODIESTERASE"/>
    <property type="match status" value="1"/>
</dbReference>
<evidence type="ECO:0000313" key="6">
    <source>
        <dbReference type="Proteomes" id="UP000031672"/>
    </source>
</evidence>
<evidence type="ECO:0000256" key="2">
    <source>
        <dbReference type="ARBA" id="ARBA00022801"/>
    </source>
</evidence>
<dbReference type="RefSeq" id="WP_040991886.1">
    <property type="nucleotide sequence ID" value="NZ_JBFRUC010000010.1"/>
</dbReference>
<gene>
    <name evidence="5" type="ORF">OJ16_14030</name>
</gene>
<evidence type="ECO:0000256" key="1">
    <source>
        <dbReference type="ARBA" id="ARBA00022516"/>
    </source>
</evidence>
<dbReference type="PIRSF" id="PIRSF011489">
    <property type="entry name" value="DUF479"/>
    <property type="match status" value="1"/>
</dbReference>
<keyword evidence="3" id="KW-0443">Lipid metabolism</keyword>
<organism evidence="5 6">
    <name type="scientific">Vibrio renipiscarius</name>
    <dbReference type="NCBI Taxonomy" id="1461322"/>
    <lineage>
        <taxon>Bacteria</taxon>
        <taxon>Pseudomonadati</taxon>
        <taxon>Pseudomonadota</taxon>
        <taxon>Gammaproteobacteria</taxon>
        <taxon>Vibrionales</taxon>
        <taxon>Vibrionaceae</taxon>
        <taxon>Vibrio</taxon>
    </lineage>
</organism>
<name>A0A0C2NPC7_9VIBR</name>
<evidence type="ECO:0000313" key="5">
    <source>
        <dbReference type="EMBL" id="KII75952.1"/>
    </source>
</evidence>
<keyword evidence="2" id="KW-0378">Hydrolase</keyword>
<dbReference type="InterPro" id="IPR007431">
    <property type="entry name" value="ACP_PD"/>
</dbReference>
<comment type="caution">
    <text evidence="5">The sequence shown here is derived from an EMBL/GenBank/DDBJ whole genome shotgun (WGS) entry which is preliminary data.</text>
</comment>
<accession>A0A0C2NPC7</accession>
<dbReference type="GO" id="GO:0006633">
    <property type="term" value="P:fatty acid biosynthetic process"/>
    <property type="evidence" value="ECO:0007669"/>
    <property type="project" value="UniProtKB-KW"/>
</dbReference>
<dbReference type="PANTHER" id="PTHR38764">
    <property type="entry name" value="ACYL CARRIER PROTEIN PHOSPHODIESTERASE"/>
    <property type="match status" value="1"/>
</dbReference>
<accession>A0A0C2NHM2</accession>
<evidence type="ECO:0000256" key="4">
    <source>
        <dbReference type="ARBA" id="ARBA00023160"/>
    </source>
</evidence>
<keyword evidence="6" id="KW-1185">Reference proteome</keyword>
<reference evidence="5 6" key="1">
    <citation type="submission" date="2014-11" db="EMBL/GenBank/DDBJ databases">
        <title>Draft Genome Sequence of Vibrio piscirenalis strains CECT 8603T and CECT 8604, two marine Gammaproteobacterium isolated from cultured gilthead sea bream (Sparus aurata).</title>
        <authorList>
            <person name="Arahal D.R."/>
            <person name="Rodrigo-Torres L."/>
            <person name="Lucena T."/>
            <person name="Pujalte M.J."/>
        </authorList>
    </citation>
    <scope>NUCLEOTIDE SEQUENCE [LARGE SCALE GENOMIC DNA]</scope>
    <source>
        <strain evidence="5 6">DCR 1-4-2</strain>
    </source>
</reference>
<dbReference type="Proteomes" id="UP000031672">
    <property type="component" value="Unassembled WGS sequence"/>
</dbReference>
<dbReference type="EMBL" id="JTKH01000024">
    <property type="protein sequence ID" value="KII75952.1"/>
    <property type="molecule type" value="Genomic_DNA"/>
</dbReference>
<dbReference type="Pfam" id="PF04336">
    <property type="entry name" value="ACP_PD"/>
    <property type="match status" value="1"/>
</dbReference>
<sequence>MNFLAHLHIAHHCDSSLLGNLLGDFVRGDPSKVYSPELTRGIRLHRFVDSYTDSAEIITSAKQLFPQGPRRFSGIALDVFWDHCLASHWSDYHDLPLANFCLQSEMTIKQTPSGELPERFLLVSDNMWRGRWLESYQDVDNIEIALTRMSQRRATMAPIKTCFPYLERHYDELQQIFSAFYPALLRSSQDFSGES</sequence>